<feature type="compositionally biased region" description="Acidic residues" evidence="1">
    <location>
        <begin position="13"/>
        <end position="34"/>
    </location>
</feature>
<protein>
    <submittedName>
        <fullName evidence="2">Uncharacterized protein</fullName>
    </submittedName>
</protein>
<organism evidence="2 3">
    <name type="scientific">Effrenium voratum</name>
    <dbReference type="NCBI Taxonomy" id="2562239"/>
    <lineage>
        <taxon>Eukaryota</taxon>
        <taxon>Sar</taxon>
        <taxon>Alveolata</taxon>
        <taxon>Dinophyceae</taxon>
        <taxon>Suessiales</taxon>
        <taxon>Symbiodiniaceae</taxon>
        <taxon>Effrenium</taxon>
    </lineage>
</organism>
<accession>A0AA36HYI2</accession>
<dbReference type="Proteomes" id="UP001178507">
    <property type="component" value="Unassembled WGS sequence"/>
</dbReference>
<sequence length="243" mass="27787">MAPKKMLGYQQTDDNEEEAEPETPTGEEAEQESDVEVQNLIEALAGETFFQEIASSSSETLDGARTLITQKMEEFTSMKEKIDVEVKKRTKEAKDETSKLRNLEKKEANRRATAMKKEGRVHVMVRLPSGKILKLTINKDATNGRLRRKIVRLSKEFKIGSKKTDRKISEIVIIGADGKPMNARPFIYNNKTLMSNPYIIIMWQSNYDANSFVFPPITEFDEEVLVINQENDEDDEDDESDED</sequence>
<dbReference type="AlphaFoldDB" id="A0AA36HYI2"/>
<evidence type="ECO:0000313" key="3">
    <source>
        <dbReference type="Proteomes" id="UP001178507"/>
    </source>
</evidence>
<gene>
    <name evidence="2" type="ORF">EVOR1521_LOCUS6392</name>
</gene>
<feature type="region of interest" description="Disordered" evidence="1">
    <location>
        <begin position="1"/>
        <end position="34"/>
    </location>
</feature>
<proteinExistence type="predicted"/>
<dbReference type="EMBL" id="CAUJNA010000478">
    <property type="protein sequence ID" value="CAJ1377659.1"/>
    <property type="molecule type" value="Genomic_DNA"/>
</dbReference>
<feature type="region of interest" description="Disordered" evidence="1">
    <location>
        <begin position="93"/>
        <end position="115"/>
    </location>
</feature>
<evidence type="ECO:0000256" key="1">
    <source>
        <dbReference type="SAM" id="MobiDB-lite"/>
    </source>
</evidence>
<keyword evidence="3" id="KW-1185">Reference proteome</keyword>
<reference evidence="2" key="1">
    <citation type="submission" date="2023-08" db="EMBL/GenBank/DDBJ databases">
        <authorList>
            <person name="Chen Y."/>
            <person name="Shah S."/>
            <person name="Dougan E. K."/>
            <person name="Thang M."/>
            <person name="Chan C."/>
        </authorList>
    </citation>
    <scope>NUCLEOTIDE SEQUENCE</scope>
</reference>
<evidence type="ECO:0000313" key="2">
    <source>
        <dbReference type="EMBL" id="CAJ1377659.1"/>
    </source>
</evidence>
<comment type="caution">
    <text evidence="2">The sequence shown here is derived from an EMBL/GenBank/DDBJ whole genome shotgun (WGS) entry which is preliminary data.</text>
</comment>
<name>A0AA36HYI2_9DINO</name>